<evidence type="ECO:0000313" key="2">
    <source>
        <dbReference type="Proteomes" id="UP000544054"/>
    </source>
</evidence>
<proteinExistence type="predicted"/>
<accession>A0A7Y0AMB4</accession>
<protein>
    <submittedName>
        <fullName evidence="1">Uncharacterized protein</fullName>
    </submittedName>
</protein>
<sequence length="86" mass="10239">MHTEKQRIFDEYAKTREFEDWNDLKNCCIEYDIDIDEYIFEACDLVQQEQQKRIAEKATLLKIDDCCQPIYGVDIDTITNPENIIS</sequence>
<name>A0A7Y0AMB4_9FLAO</name>
<evidence type="ECO:0000313" key="1">
    <source>
        <dbReference type="EMBL" id="NML70008.1"/>
    </source>
</evidence>
<gene>
    <name evidence="1" type="ORF">HHL23_09365</name>
</gene>
<dbReference type="Proteomes" id="UP000544054">
    <property type="component" value="Unassembled WGS sequence"/>
</dbReference>
<reference evidence="1 2" key="1">
    <citation type="submission" date="2020-04" db="EMBL/GenBank/DDBJ databases">
        <title>Chryseobacterium sp. RP-3-3 sp. nov., isolated from Jeju soil.</title>
        <authorList>
            <person name="Dahal R.H."/>
        </authorList>
    </citation>
    <scope>NUCLEOTIDE SEQUENCE [LARGE SCALE GENOMIC DNA]</scope>
    <source>
        <strain evidence="1 2">RP-3-3</strain>
    </source>
</reference>
<dbReference type="RefSeq" id="WP_169234547.1">
    <property type="nucleotide sequence ID" value="NZ_JABBGI010000010.1"/>
</dbReference>
<dbReference type="EMBL" id="JABBGI010000010">
    <property type="protein sequence ID" value="NML70008.1"/>
    <property type="molecule type" value="Genomic_DNA"/>
</dbReference>
<comment type="caution">
    <text evidence="1">The sequence shown here is derived from an EMBL/GenBank/DDBJ whole genome shotgun (WGS) entry which is preliminary data.</text>
</comment>
<dbReference type="AlphaFoldDB" id="A0A7Y0AMB4"/>
<organism evidence="1 2">
    <name type="scientific">Chryseobacterium antibioticum</name>
    <dbReference type="NCBI Taxonomy" id="2728847"/>
    <lineage>
        <taxon>Bacteria</taxon>
        <taxon>Pseudomonadati</taxon>
        <taxon>Bacteroidota</taxon>
        <taxon>Flavobacteriia</taxon>
        <taxon>Flavobacteriales</taxon>
        <taxon>Weeksellaceae</taxon>
        <taxon>Chryseobacterium group</taxon>
        <taxon>Chryseobacterium</taxon>
    </lineage>
</organism>
<keyword evidence="2" id="KW-1185">Reference proteome</keyword>